<dbReference type="InterPro" id="IPR050194">
    <property type="entry name" value="Glycosyltransferase_grp1"/>
</dbReference>
<evidence type="ECO:0000313" key="4">
    <source>
        <dbReference type="EMBL" id="NHN83379.1"/>
    </source>
</evidence>
<dbReference type="InterPro" id="IPR001296">
    <property type="entry name" value="Glyco_trans_1"/>
</dbReference>
<feature type="domain" description="Spore protein YkvP/CgeB glycosyl transferase-like" evidence="2">
    <location>
        <begin position="324"/>
        <end position="463"/>
    </location>
</feature>
<dbReference type="PANTHER" id="PTHR45947">
    <property type="entry name" value="SULFOQUINOVOSYL TRANSFERASE SQD2"/>
    <property type="match status" value="1"/>
</dbReference>
<dbReference type="EMBL" id="WOTB01000002">
    <property type="protein sequence ID" value="NHN83379.1"/>
    <property type="molecule type" value="Genomic_DNA"/>
</dbReference>
<gene>
    <name evidence="4" type="ORF">GOB93_01830</name>
</gene>
<proteinExistence type="predicted"/>
<evidence type="ECO:0000259" key="1">
    <source>
        <dbReference type="Pfam" id="PF00534"/>
    </source>
</evidence>
<dbReference type="Gene3D" id="3.40.50.2000">
    <property type="entry name" value="Glycogen Phosphorylase B"/>
    <property type="match status" value="3"/>
</dbReference>
<dbReference type="Proteomes" id="UP000635278">
    <property type="component" value="Unassembled WGS sequence"/>
</dbReference>
<sequence>MRADAYAGEAAHNRNLLTAWNGSRTGRLGRILRIGWLLCRGMTPSGLSVKSLCRRAVQIAETDGVGSLYRRTASRLRARYKRRRIIRKATVAAVSTNHTASENSGQPYTAQVPTERLRDLAPRVLIIAELTLPQCAKYRVWQRKEELELLNWQVEVTDWRDVEASLTALQTCTEVIFYRVPAFPSVKGLFREARRLGLSPFWEVDDLIFDAAEYRQNGNLASLSGEEQRELLFGVGLFLDALKSCGRGIASTRALGDAMRRAGVGDVYVIENALDGQTIALADTLRVRRSADDNPESFLLVYGSGTRTHDADFRCCADGVAAAMDAEPRLRLQIIGELTLPETFRRFGGRVQQLPGRDYPAYMALLAQADLTIAPLEATLFNDAKSNIKFLEAAILDVPAVCSPRDAFTQILKDGHNGLLAEGADAWRDAVLILCRDATLRIRLGQQAREDVLRRYRPEAVARDQVAVCFPEPVTTFPKGRPLRVMSANIYFAPRSFGGATLVAEEMVRRLSGQGVDVAVFTSGPYLDGRYAASLRYEVDGVPVVATPLPIDIDRVAGLDNPRCTAQFAAWLDAFRPDVVHLHSVQGLGLGMTQACLERGIPYVITLHDAWWLCERQFMVREDGRYCFQRHIDLRVCARCVDGARHLALRAEMMAAALKSSALMLAPSQSHRALYMENGVEADRIRVNRNGFTWPQTARPHRQSGAPLRFGYVGGAEAVKGYPLVRKAFEAIRMEDWELVLIDNKLNLGFASIHADDWKVKGKIRVLPAYNQESMDRFYAQIDVLLFPSQWMESYGLTVREALARDIWVIATSPGGQAEDIVDGINGTLIPLDGKAETLRSAVEGVLTQKERFDDYSNPLKAGLPTFERQSEELLQFLKSVSRDVPDRYSGSHS</sequence>
<dbReference type="CDD" id="cd03823">
    <property type="entry name" value="GT4_ExpE7-like"/>
    <property type="match status" value="1"/>
</dbReference>
<dbReference type="InterPro" id="IPR028098">
    <property type="entry name" value="Glyco_trans_4-like_N"/>
</dbReference>
<dbReference type="InterPro" id="IPR055259">
    <property type="entry name" value="YkvP/CgeB_Glyco_trans-like"/>
</dbReference>
<dbReference type="Pfam" id="PF13579">
    <property type="entry name" value="Glyco_trans_4_4"/>
    <property type="match status" value="1"/>
</dbReference>
<feature type="domain" description="Glycosyl transferase family 1" evidence="1">
    <location>
        <begin position="707"/>
        <end position="852"/>
    </location>
</feature>
<dbReference type="Pfam" id="PF00534">
    <property type="entry name" value="Glycos_transf_1"/>
    <property type="match status" value="1"/>
</dbReference>
<organism evidence="4 5">
    <name type="scientific">Acetobacter musti</name>
    <dbReference type="NCBI Taxonomy" id="864732"/>
    <lineage>
        <taxon>Bacteria</taxon>
        <taxon>Pseudomonadati</taxon>
        <taxon>Pseudomonadota</taxon>
        <taxon>Alphaproteobacteria</taxon>
        <taxon>Acetobacterales</taxon>
        <taxon>Acetobacteraceae</taxon>
        <taxon>Acetobacter</taxon>
    </lineage>
</organism>
<accession>A0ABX0JP18</accession>
<keyword evidence="5" id="KW-1185">Reference proteome</keyword>
<dbReference type="Pfam" id="PF13524">
    <property type="entry name" value="Glyco_trans_1_2"/>
    <property type="match status" value="1"/>
</dbReference>
<feature type="domain" description="Glycosyltransferase subfamily 4-like N-terminal" evidence="3">
    <location>
        <begin position="498"/>
        <end position="691"/>
    </location>
</feature>
<name>A0ABX0JP18_9PROT</name>
<dbReference type="PANTHER" id="PTHR45947:SF13">
    <property type="entry name" value="TRANSFERASE"/>
    <property type="match status" value="1"/>
</dbReference>
<evidence type="ECO:0000313" key="5">
    <source>
        <dbReference type="Proteomes" id="UP000635278"/>
    </source>
</evidence>
<reference evidence="4 5" key="1">
    <citation type="journal article" date="2020" name="Int. J. Syst. Evol. Microbiol.">
        <title>Novel acetic acid bacteria from cider fermentations: Acetobacter conturbans sp. nov. and Acetobacter fallax sp. nov.</title>
        <authorList>
            <person name="Sombolestani A.S."/>
            <person name="Cleenwerck I."/>
            <person name="Cnockaert M."/>
            <person name="Borremans W."/>
            <person name="Wieme A.D."/>
            <person name="De Vuyst L."/>
            <person name="Vandamme P."/>
        </authorList>
    </citation>
    <scope>NUCLEOTIDE SEQUENCE [LARGE SCALE GENOMIC DNA]</scope>
    <source>
        <strain evidence="4 5">LMG 30640</strain>
    </source>
</reference>
<comment type="caution">
    <text evidence="4">The sequence shown here is derived from an EMBL/GenBank/DDBJ whole genome shotgun (WGS) entry which is preliminary data.</text>
</comment>
<evidence type="ECO:0000259" key="3">
    <source>
        <dbReference type="Pfam" id="PF13579"/>
    </source>
</evidence>
<dbReference type="SUPFAM" id="SSF53756">
    <property type="entry name" value="UDP-Glycosyltransferase/glycogen phosphorylase"/>
    <property type="match status" value="2"/>
</dbReference>
<protein>
    <submittedName>
        <fullName evidence="4">Glycosyltransferase</fullName>
    </submittedName>
</protein>
<evidence type="ECO:0000259" key="2">
    <source>
        <dbReference type="Pfam" id="PF13524"/>
    </source>
</evidence>